<evidence type="ECO:0000313" key="3">
    <source>
        <dbReference type="Proteomes" id="UP000675163"/>
    </source>
</evidence>
<dbReference type="AlphaFoldDB" id="A0A940SZP0"/>
<dbReference type="Pfam" id="PF09348">
    <property type="entry name" value="DUF1990"/>
    <property type="match status" value="2"/>
</dbReference>
<evidence type="ECO:0000313" key="2">
    <source>
        <dbReference type="EMBL" id="MBP1325095.1"/>
    </source>
</evidence>
<accession>A0A940SZP0</accession>
<name>A0A940SZP0_9MICO</name>
<dbReference type="Proteomes" id="UP000675163">
    <property type="component" value="Unassembled WGS sequence"/>
</dbReference>
<organism evidence="2 3">
    <name type="scientific">Leucobacter exalbidus</name>
    <dbReference type="NCBI Taxonomy" id="662960"/>
    <lineage>
        <taxon>Bacteria</taxon>
        <taxon>Bacillati</taxon>
        <taxon>Actinomycetota</taxon>
        <taxon>Actinomycetes</taxon>
        <taxon>Micrococcales</taxon>
        <taxon>Microbacteriaceae</taxon>
        <taxon>Leucobacter</taxon>
    </lineage>
</organism>
<dbReference type="InterPro" id="IPR018960">
    <property type="entry name" value="DUF1990"/>
</dbReference>
<comment type="caution">
    <text evidence="2">The sequence shown here is derived from an EMBL/GenBank/DDBJ whole genome shotgun (WGS) entry which is preliminary data.</text>
</comment>
<gene>
    <name evidence="2" type="ORF">JOF28_000327</name>
</gene>
<reference evidence="2" key="1">
    <citation type="submission" date="2021-02" db="EMBL/GenBank/DDBJ databases">
        <title>Sequencing the genomes of 1000 actinobacteria strains.</title>
        <authorList>
            <person name="Klenk H.-P."/>
        </authorList>
    </citation>
    <scope>NUCLEOTIDE SEQUENCE</scope>
    <source>
        <strain evidence="2">DSM 22850</strain>
    </source>
</reference>
<evidence type="ECO:0000259" key="1">
    <source>
        <dbReference type="Pfam" id="PF09348"/>
    </source>
</evidence>
<proteinExistence type="predicted"/>
<protein>
    <submittedName>
        <fullName evidence="2">Uncharacterized protein (UPF0548 family)</fullName>
    </submittedName>
</protein>
<feature type="domain" description="DUF1990" evidence="1">
    <location>
        <begin position="112"/>
        <end position="183"/>
    </location>
</feature>
<sequence length="219" mass="23051">MNAVTPPRRGSHVEMPVAYAAVGASKLPDITRFPPAGATPYEESVRLGSGQPRFLTASSHLMTWGAQRGAGVTVEELGGADSDTYTGPEFGVDGTPEAPVEREEHFAPDGTPFIAAGARARITRPGATPRDVLVIYTINEPRRAGFAWGTSDAEGAIGEQLFLVEHREDDSVWAVGRGFLAPAKVGLFGRKGRSDLQVAIDTVTSQLEALLPGAAPEAS</sequence>
<dbReference type="EMBL" id="JAFIDA010000001">
    <property type="protein sequence ID" value="MBP1325095.1"/>
    <property type="molecule type" value="Genomic_DNA"/>
</dbReference>
<feature type="domain" description="DUF1990" evidence="1">
    <location>
        <begin position="19"/>
        <end position="76"/>
    </location>
</feature>
<keyword evidence="3" id="KW-1185">Reference proteome</keyword>
<dbReference type="RefSeq" id="WP_342452046.1">
    <property type="nucleotide sequence ID" value="NZ_JAFIDA010000001.1"/>
</dbReference>